<dbReference type="InterPro" id="IPR011933">
    <property type="entry name" value="Double_TM_dom"/>
</dbReference>
<dbReference type="RefSeq" id="WP_120170011.1">
    <property type="nucleotide sequence ID" value="NZ_MCIB01000034.1"/>
</dbReference>
<dbReference type="SMART" id="SM00327">
    <property type="entry name" value="VWA"/>
    <property type="match status" value="1"/>
</dbReference>
<dbReference type="Proteomes" id="UP000284177">
    <property type="component" value="Unassembled WGS sequence"/>
</dbReference>
<organism evidence="3 4">
    <name type="scientific">Thermohalobacter berrensis</name>
    <dbReference type="NCBI Taxonomy" id="99594"/>
    <lineage>
        <taxon>Bacteria</taxon>
        <taxon>Bacillati</taxon>
        <taxon>Bacillota</taxon>
        <taxon>Tissierellia</taxon>
        <taxon>Tissierellales</taxon>
        <taxon>Thermohalobacteraceae</taxon>
        <taxon>Thermohalobacter</taxon>
    </lineage>
</organism>
<keyword evidence="4" id="KW-1185">Reference proteome</keyword>
<comment type="caution">
    <text evidence="3">The sequence shown here is derived from an EMBL/GenBank/DDBJ whole genome shotgun (WGS) entry which is preliminary data.</text>
</comment>
<evidence type="ECO:0000313" key="4">
    <source>
        <dbReference type="Proteomes" id="UP000284177"/>
    </source>
</evidence>
<keyword evidence="1" id="KW-0472">Membrane</keyword>
<feature type="transmembrane region" description="Helical" evidence="1">
    <location>
        <begin position="6"/>
        <end position="24"/>
    </location>
</feature>
<dbReference type="EMBL" id="MCIB01000034">
    <property type="protein sequence ID" value="RKD30552.1"/>
    <property type="molecule type" value="Genomic_DNA"/>
</dbReference>
<evidence type="ECO:0000313" key="3">
    <source>
        <dbReference type="EMBL" id="RKD30552.1"/>
    </source>
</evidence>
<evidence type="ECO:0000259" key="2">
    <source>
        <dbReference type="PROSITE" id="PS50234"/>
    </source>
</evidence>
<dbReference type="OrthoDB" id="9780136at2"/>
<dbReference type="InterPro" id="IPR002035">
    <property type="entry name" value="VWF_A"/>
</dbReference>
<dbReference type="NCBIfam" id="TIGR02226">
    <property type="entry name" value="two_anch"/>
    <property type="match status" value="1"/>
</dbReference>
<evidence type="ECO:0000256" key="1">
    <source>
        <dbReference type="SAM" id="Phobius"/>
    </source>
</evidence>
<dbReference type="Pfam" id="PF07584">
    <property type="entry name" value="BatA"/>
    <property type="match status" value="1"/>
</dbReference>
<name>A0A419SZ62_9FIRM</name>
<dbReference type="PANTHER" id="PTHR37464">
    <property type="entry name" value="BLL2463 PROTEIN"/>
    <property type="match status" value="1"/>
</dbReference>
<dbReference type="SUPFAM" id="SSF53300">
    <property type="entry name" value="vWA-like"/>
    <property type="match status" value="1"/>
</dbReference>
<protein>
    <recommendedName>
        <fullName evidence="2">VWFA domain-containing protein</fullName>
    </recommendedName>
</protein>
<feature type="transmembrane region" description="Helical" evidence="1">
    <location>
        <begin position="59"/>
        <end position="81"/>
    </location>
</feature>
<dbReference type="PROSITE" id="PS50234">
    <property type="entry name" value="VWFA"/>
    <property type="match status" value="1"/>
</dbReference>
<keyword evidence="1" id="KW-1133">Transmembrane helix</keyword>
<dbReference type="InterPro" id="IPR036465">
    <property type="entry name" value="vWFA_dom_sf"/>
</dbReference>
<dbReference type="Pfam" id="PF13519">
    <property type="entry name" value="VWA_2"/>
    <property type="match status" value="1"/>
</dbReference>
<feature type="transmembrane region" description="Helical" evidence="1">
    <location>
        <begin position="579"/>
        <end position="595"/>
    </location>
</feature>
<dbReference type="PANTHER" id="PTHR37464:SF1">
    <property type="entry name" value="BLL2463 PROTEIN"/>
    <property type="match status" value="1"/>
</dbReference>
<proteinExistence type="predicted"/>
<keyword evidence="1" id="KW-0812">Transmembrane</keyword>
<dbReference type="Gene3D" id="3.40.50.410">
    <property type="entry name" value="von Willebrand factor, type A domain"/>
    <property type="match status" value="1"/>
</dbReference>
<dbReference type="InterPro" id="IPR024163">
    <property type="entry name" value="Aerotolerance_reg_N"/>
</dbReference>
<sequence length="599" mass="68600">MNFYSPISFLFLLGIIPIILMYLLKKKHERIEISSTYLWKKAIKDMEANTPWQKLKKNLLLLLQILIFTLIVLALTEPYIISESMNVENLIIVLDKSTSMQSTDIKESRFNMAKEEIEKIVDNLRKESYVTLITMGNKPEILLNKGNDKGLIRKKLRNIQVGNSSDNIEDTLSLIRAMTKGMKNYRVIFYTDKGIEEELKNITVKNIKKDKSQNIAIEKLTHAVDNGKMSVLITVTNYSNLEKTGDLTLYVDNEIYDVKEVTIKGKNSRNIYFDVPSNSGLLEAEIDINDDLKIDNKRYHVIKNTLYKKVLLTTKGNLFLEKAISLNNNVELYKSNKILEDIRGYDLYVYDGMIPDKLPLDGNIVIFDPPKNNGIINVKGKVMEGELKIKEDELFNYVDMDFASRGMKVFETPKWGVPILLLNDYPVMVKGMKDKQKFIIAGFDLHETDFPLKTDFPIFISNILDYTLNIKGQENIKIFSGEEINIEILPKTEIAYVITPSGLKKKIAPPFPVAPYTDTNETGIYKIIQESASGDIISYFATNINTKQESNINFEYTLKGTTTELGDNKGEVYSSLQSLFIWLALIFLALEWVVYNRGY</sequence>
<dbReference type="AlphaFoldDB" id="A0A419SZ62"/>
<accession>A0A419SZ62</accession>
<reference evidence="3 4" key="1">
    <citation type="submission" date="2016-08" db="EMBL/GenBank/DDBJ databases">
        <title>Novel Firmicutes and Novel Genomes.</title>
        <authorList>
            <person name="Poppleton D.I."/>
            <person name="Gribaldo S."/>
        </authorList>
    </citation>
    <scope>NUCLEOTIDE SEQUENCE [LARGE SCALE GENOMIC DNA]</scope>
    <source>
        <strain evidence="3 4">CTT3</strain>
    </source>
</reference>
<feature type="domain" description="VWFA" evidence="2">
    <location>
        <begin position="89"/>
        <end position="292"/>
    </location>
</feature>
<gene>
    <name evidence="3" type="ORF">BET03_04230</name>
</gene>